<proteinExistence type="predicted"/>
<comment type="caution">
    <text evidence="1">The sequence shown here is derived from an EMBL/GenBank/DDBJ whole genome shotgun (WGS) entry which is preliminary data.</text>
</comment>
<protein>
    <submittedName>
        <fullName evidence="1">Uncharacterized protein</fullName>
    </submittedName>
</protein>
<organism evidence="1 2">
    <name type="scientific">Entomophthora muscae</name>
    <dbReference type="NCBI Taxonomy" id="34485"/>
    <lineage>
        <taxon>Eukaryota</taxon>
        <taxon>Fungi</taxon>
        <taxon>Fungi incertae sedis</taxon>
        <taxon>Zoopagomycota</taxon>
        <taxon>Entomophthoromycotina</taxon>
        <taxon>Entomophthoromycetes</taxon>
        <taxon>Entomophthorales</taxon>
        <taxon>Entomophthoraceae</taxon>
        <taxon>Entomophthora</taxon>
    </lineage>
</organism>
<accession>A0ACC2SQD2</accession>
<keyword evidence="2" id="KW-1185">Reference proteome</keyword>
<gene>
    <name evidence="1" type="ORF">DSO57_1029416</name>
</gene>
<name>A0ACC2SQD2_9FUNG</name>
<dbReference type="Proteomes" id="UP001165960">
    <property type="component" value="Unassembled WGS sequence"/>
</dbReference>
<evidence type="ECO:0000313" key="1">
    <source>
        <dbReference type="EMBL" id="KAJ9064555.1"/>
    </source>
</evidence>
<evidence type="ECO:0000313" key="2">
    <source>
        <dbReference type="Proteomes" id="UP001165960"/>
    </source>
</evidence>
<reference evidence="1" key="1">
    <citation type="submission" date="2022-04" db="EMBL/GenBank/DDBJ databases">
        <title>Genome of the entomopathogenic fungus Entomophthora muscae.</title>
        <authorList>
            <person name="Elya C."/>
            <person name="Lovett B.R."/>
            <person name="Lee E."/>
            <person name="Macias A.M."/>
            <person name="Hajek A.E."/>
            <person name="De Bivort B.L."/>
            <person name="Kasson M.T."/>
            <person name="De Fine Licht H.H."/>
            <person name="Stajich J.E."/>
        </authorList>
    </citation>
    <scope>NUCLEOTIDE SEQUENCE</scope>
    <source>
        <strain evidence="1">Berkeley</strain>
    </source>
</reference>
<sequence>MSLSVTKSNWPLISEESLLKRASTLLWIPVSLRLLLTAGIAQMYHFYYRAQGVYSNPEAKIDR</sequence>
<dbReference type="EMBL" id="QTSX02004454">
    <property type="protein sequence ID" value="KAJ9064555.1"/>
    <property type="molecule type" value="Genomic_DNA"/>
</dbReference>